<dbReference type="RefSeq" id="WP_279980574.1">
    <property type="nucleotide sequence ID" value="NZ_JAOCFK010000033.1"/>
</dbReference>
<comment type="caution">
    <text evidence="1">The sequence shown here is derived from an EMBL/GenBank/DDBJ whole genome shotgun (WGS) entry which is preliminary data.</text>
</comment>
<proteinExistence type="predicted"/>
<feature type="non-terminal residue" evidence="1">
    <location>
        <position position="1"/>
    </location>
</feature>
<name>A0AA42UIE5_AERCA</name>
<gene>
    <name evidence="1" type="ORF">N5I20_16945</name>
</gene>
<sequence>NKKVSQSGGFSISAFQAIHRKLQSCNVAPSCCWHIFPFYPVCFPGGASLLKGSGLSCGLAKTTTLSKGKEHAD</sequence>
<reference evidence="1" key="1">
    <citation type="submission" date="2022-09" db="EMBL/GenBank/DDBJ databases">
        <title>Intensive care unit water sources are persistently colonized with multi-drug resistant bacteria and are the site of extensive horizontal gene transfer of antibiotic resistance genes.</title>
        <authorList>
            <person name="Diorio-Toth L."/>
        </authorList>
    </citation>
    <scope>NUCLEOTIDE SEQUENCE</scope>
    <source>
        <strain evidence="1">GD03710</strain>
    </source>
</reference>
<dbReference type="Proteomes" id="UP001161704">
    <property type="component" value="Unassembled WGS sequence"/>
</dbReference>
<dbReference type="AlphaFoldDB" id="A0AA42UIE5"/>
<dbReference type="EMBL" id="JAOCIZ010000077">
    <property type="protein sequence ID" value="MDH1506739.1"/>
    <property type="molecule type" value="Genomic_DNA"/>
</dbReference>
<evidence type="ECO:0000313" key="2">
    <source>
        <dbReference type="Proteomes" id="UP001161704"/>
    </source>
</evidence>
<protein>
    <submittedName>
        <fullName evidence="1">Uncharacterized protein</fullName>
    </submittedName>
</protein>
<accession>A0AA42UIE5</accession>
<organism evidence="1 2">
    <name type="scientific">Aeromonas caviae</name>
    <name type="common">Aeromonas punctata</name>
    <dbReference type="NCBI Taxonomy" id="648"/>
    <lineage>
        <taxon>Bacteria</taxon>
        <taxon>Pseudomonadati</taxon>
        <taxon>Pseudomonadota</taxon>
        <taxon>Gammaproteobacteria</taxon>
        <taxon>Aeromonadales</taxon>
        <taxon>Aeromonadaceae</taxon>
        <taxon>Aeromonas</taxon>
    </lineage>
</organism>
<evidence type="ECO:0000313" key="1">
    <source>
        <dbReference type="EMBL" id="MDH1506739.1"/>
    </source>
</evidence>